<dbReference type="PANTHER" id="PTHR37984">
    <property type="entry name" value="PROTEIN CBG26694"/>
    <property type="match status" value="1"/>
</dbReference>
<dbReference type="SUPFAM" id="SSF56672">
    <property type="entry name" value="DNA/RNA polymerases"/>
    <property type="match status" value="1"/>
</dbReference>
<evidence type="ECO:0000256" key="2">
    <source>
        <dbReference type="ARBA" id="ARBA00022695"/>
    </source>
</evidence>
<keyword evidence="3" id="KW-0540">Nuclease</keyword>
<dbReference type="Gene3D" id="3.10.20.370">
    <property type="match status" value="1"/>
</dbReference>
<dbReference type="InterPro" id="IPR043502">
    <property type="entry name" value="DNA/RNA_pol_sf"/>
</dbReference>
<dbReference type="EMBL" id="CAJNOC010001124">
    <property type="protein sequence ID" value="CAF0837327.1"/>
    <property type="molecule type" value="Genomic_DNA"/>
</dbReference>
<evidence type="ECO:0000256" key="6">
    <source>
        <dbReference type="ARBA" id="ARBA00022918"/>
    </source>
</evidence>
<keyword evidence="5" id="KW-0378">Hydrolase</keyword>
<dbReference type="GO" id="GO:0016787">
    <property type="term" value="F:hydrolase activity"/>
    <property type="evidence" value="ECO:0007669"/>
    <property type="project" value="UniProtKB-KW"/>
</dbReference>
<protein>
    <recommendedName>
        <fullName evidence="7">Reverse transcriptase RNase H-like domain-containing protein</fullName>
    </recommendedName>
</protein>
<proteinExistence type="predicted"/>
<dbReference type="GO" id="GO:0003964">
    <property type="term" value="F:RNA-directed DNA polymerase activity"/>
    <property type="evidence" value="ECO:0007669"/>
    <property type="project" value="UniProtKB-KW"/>
</dbReference>
<dbReference type="OrthoDB" id="6731322at2759"/>
<comment type="caution">
    <text evidence="8">The sequence shown here is derived from an EMBL/GenBank/DDBJ whole genome shotgun (WGS) entry which is preliminary data.</text>
</comment>
<evidence type="ECO:0000313" key="8">
    <source>
        <dbReference type="EMBL" id="CAF0837327.1"/>
    </source>
</evidence>
<dbReference type="CDD" id="cd09274">
    <property type="entry name" value="RNase_HI_RT_Ty3"/>
    <property type="match status" value="1"/>
</dbReference>
<dbReference type="Proteomes" id="UP000663879">
    <property type="component" value="Unassembled WGS sequence"/>
</dbReference>
<evidence type="ECO:0000256" key="4">
    <source>
        <dbReference type="ARBA" id="ARBA00022759"/>
    </source>
</evidence>
<reference evidence="8" key="1">
    <citation type="submission" date="2021-02" db="EMBL/GenBank/DDBJ databases">
        <authorList>
            <person name="Nowell W R."/>
        </authorList>
    </citation>
    <scope>NUCLEOTIDE SEQUENCE</scope>
    <source>
        <strain evidence="8">Ploen Becks lab</strain>
    </source>
</reference>
<keyword evidence="6" id="KW-0695">RNA-directed DNA polymerase</keyword>
<dbReference type="PANTHER" id="PTHR37984:SF5">
    <property type="entry name" value="PROTEIN NYNRIN-LIKE"/>
    <property type="match status" value="1"/>
</dbReference>
<gene>
    <name evidence="8" type="ORF">OXX778_LOCUS8267</name>
</gene>
<dbReference type="InterPro" id="IPR050951">
    <property type="entry name" value="Retrovirus_Pol_polyprotein"/>
</dbReference>
<evidence type="ECO:0000256" key="1">
    <source>
        <dbReference type="ARBA" id="ARBA00022679"/>
    </source>
</evidence>
<sequence>MNFEKLKETLTSDLVLALPNFDEQFILSTDASEHGYGAVLEQLIDGQLRPIAFFSRNFTPTQKKYSTSEKELLALVMAVEYFHQFLYGRKFKVKTDHLPLTWLPTKKNVQARLERWFLRLDLYDLEIEYKPGKENVVQDWLSRIPEQDVCDQEDNDYFDNVVASITVNSEVDEHLNSQGEEANVSTIVDNPSSENLNEFQSLSEEQSREEDIKWIKNLILTKNFYFRKCDSTNFLQTV</sequence>
<evidence type="ECO:0000256" key="3">
    <source>
        <dbReference type="ARBA" id="ARBA00022722"/>
    </source>
</evidence>
<name>A0A813VGW8_9BILA</name>
<keyword evidence="9" id="KW-1185">Reference proteome</keyword>
<organism evidence="8 9">
    <name type="scientific">Brachionus calyciflorus</name>
    <dbReference type="NCBI Taxonomy" id="104777"/>
    <lineage>
        <taxon>Eukaryota</taxon>
        <taxon>Metazoa</taxon>
        <taxon>Spiralia</taxon>
        <taxon>Gnathifera</taxon>
        <taxon>Rotifera</taxon>
        <taxon>Eurotatoria</taxon>
        <taxon>Monogononta</taxon>
        <taxon>Pseudotrocha</taxon>
        <taxon>Ploima</taxon>
        <taxon>Brachionidae</taxon>
        <taxon>Brachionus</taxon>
    </lineage>
</organism>
<keyword evidence="2" id="KW-0548">Nucleotidyltransferase</keyword>
<evidence type="ECO:0000256" key="5">
    <source>
        <dbReference type="ARBA" id="ARBA00022801"/>
    </source>
</evidence>
<dbReference type="AlphaFoldDB" id="A0A813VGW8"/>
<keyword evidence="1" id="KW-0808">Transferase</keyword>
<feature type="domain" description="Reverse transcriptase RNase H-like" evidence="7">
    <location>
        <begin position="20"/>
        <end position="123"/>
    </location>
</feature>
<accession>A0A813VGW8</accession>
<keyword evidence="4" id="KW-0255">Endonuclease</keyword>
<dbReference type="Pfam" id="PF17917">
    <property type="entry name" value="RT_RNaseH"/>
    <property type="match status" value="1"/>
</dbReference>
<dbReference type="GO" id="GO:0004519">
    <property type="term" value="F:endonuclease activity"/>
    <property type="evidence" value="ECO:0007669"/>
    <property type="project" value="UniProtKB-KW"/>
</dbReference>
<dbReference type="FunFam" id="3.10.20.370:FF:000001">
    <property type="entry name" value="Retrovirus-related Pol polyprotein from transposon 17.6-like protein"/>
    <property type="match status" value="1"/>
</dbReference>
<evidence type="ECO:0000259" key="7">
    <source>
        <dbReference type="Pfam" id="PF17917"/>
    </source>
</evidence>
<dbReference type="InterPro" id="IPR041373">
    <property type="entry name" value="RT_RNaseH"/>
</dbReference>
<evidence type="ECO:0000313" key="9">
    <source>
        <dbReference type="Proteomes" id="UP000663879"/>
    </source>
</evidence>